<accession>A0AAQ3RLA9</accession>
<gene>
    <name evidence="1" type="ORF">V8G54_029273</name>
</gene>
<dbReference type="AlphaFoldDB" id="A0AAQ3RLA9"/>
<dbReference type="EMBL" id="CP144692">
    <property type="protein sequence ID" value="WVY97122.1"/>
    <property type="molecule type" value="Genomic_DNA"/>
</dbReference>
<organism evidence="1 2">
    <name type="scientific">Vigna mungo</name>
    <name type="common">Black gram</name>
    <name type="synonym">Phaseolus mungo</name>
    <dbReference type="NCBI Taxonomy" id="3915"/>
    <lineage>
        <taxon>Eukaryota</taxon>
        <taxon>Viridiplantae</taxon>
        <taxon>Streptophyta</taxon>
        <taxon>Embryophyta</taxon>
        <taxon>Tracheophyta</taxon>
        <taxon>Spermatophyta</taxon>
        <taxon>Magnoliopsida</taxon>
        <taxon>eudicotyledons</taxon>
        <taxon>Gunneridae</taxon>
        <taxon>Pentapetalae</taxon>
        <taxon>rosids</taxon>
        <taxon>fabids</taxon>
        <taxon>Fabales</taxon>
        <taxon>Fabaceae</taxon>
        <taxon>Papilionoideae</taxon>
        <taxon>50 kb inversion clade</taxon>
        <taxon>NPAAA clade</taxon>
        <taxon>indigoferoid/millettioid clade</taxon>
        <taxon>Phaseoleae</taxon>
        <taxon>Vigna</taxon>
    </lineage>
</organism>
<sequence length="164" mass="18972">MQQRLSRFFLQRSSTKLKPNQDKQKKKTISRVSEVNKSNCLPELTIAALRRGHDLVSVAETRRIQLPKNSNRESHKLISCSNSGATETRFGSDIGDQVRNEGKLKIEKKNKKQKTKKQRIRNIRTEEVGDCKQSCLGESKRKFFLSGIETKAYEKKWNYEGSRN</sequence>
<dbReference type="Proteomes" id="UP001374535">
    <property type="component" value="Chromosome 9"/>
</dbReference>
<keyword evidence="2" id="KW-1185">Reference proteome</keyword>
<evidence type="ECO:0000313" key="1">
    <source>
        <dbReference type="EMBL" id="WVY97122.1"/>
    </source>
</evidence>
<name>A0AAQ3RLA9_VIGMU</name>
<reference evidence="1 2" key="1">
    <citation type="journal article" date="2023" name="Life. Sci Alliance">
        <title>Evolutionary insights into 3D genome organization and epigenetic landscape of Vigna mungo.</title>
        <authorList>
            <person name="Junaid A."/>
            <person name="Singh B."/>
            <person name="Bhatia S."/>
        </authorList>
    </citation>
    <scope>NUCLEOTIDE SEQUENCE [LARGE SCALE GENOMIC DNA]</scope>
    <source>
        <strain evidence="1">Urdbean</strain>
    </source>
</reference>
<proteinExistence type="predicted"/>
<evidence type="ECO:0000313" key="2">
    <source>
        <dbReference type="Proteomes" id="UP001374535"/>
    </source>
</evidence>
<protein>
    <submittedName>
        <fullName evidence="1">Uncharacterized protein</fullName>
    </submittedName>
</protein>